<evidence type="ECO:0000313" key="2">
    <source>
        <dbReference type="Proteomes" id="UP000830768"/>
    </source>
</evidence>
<protein>
    <submittedName>
        <fullName evidence="1">Uncharacterized protein</fullName>
    </submittedName>
</protein>
<accession>A0ACD3YQ18</accession>
<proteinExistence type="predicted"/>
<keyword evidence="2" id="KW-1185">Reference proteome</keyword>
<organism evidence="1 2">
    <name type="scientific">Fusarium solani subsp. cucurbitae</name>
    <name type="common">Neocosmosporum cucurbitae</name>
    <dbReference type="NCBI Taxonomy" id="2747967"/>
    <lineage>
        <taxon>Eukaryota</taxon>
        <taxon>Fungi</taxon>
        <taxon>Dikarya</taxon>
        <taxon>Ascomycota</taxon>
        <taxon>Pezizomycotina</taxon>
        <taxon>Sordariomycetes</taxon>
        <taxon>Hypocreomycetidae</taxon>
        <taxon>Hypocreales</taxon>
        <taxon>Nectriaceae</taxon>
        <taxon>Fusarium</taxon>
        <taxon>Fusarium solani species complex</taxon>
    </lineage>
</organism>
<dbReference type="Proteomes" id="UP000830768">
    <property type="component" value="Chromosome 2"/>
</dbReference>
<name>A0ACD3YQ18_FUSSC</name>
<gene>
    <name evidence="1" type="ORF">LCI18_001920</name>
</gene>
<reference evidence="1" key="1">
    <citation type="submission" date="2021-11" db="EMBL/GenBank/DDBJ databases">
        <title>Fusarium solani-melongenae Genome sequencing and assembly.</title>
        <authorList>
            <person name="Xie S."/>
            <person name="Huang L."/>
            <person name="Zhang X."/>
        </authorList>
    </citation>
    <scope>NUCLEOTIDE SEQUENCE</scope>
    <source>
        <strain evidence="1">CRI 24-3</strain>
    </source>
</reference>
<sequence>MPAISPDDQVPIQAPLCKKHFKKYARRQIELEVEADSAVKPEKNIEEPRQPTRIQPRRVAKDRYLRTKIKTKKRNADEAFNGSKRRKTQTEDDFEVDVPWTSFEISLDQMETRTVKQAKRRMSHNCPFGPVPWVCSLCVDEINKSSKEVSSPRSTPIAPVADMALVGEQLKLHSRGISNKGIRSKFRCGDMDCTIDACGETMFMFL</sequence>
<evidence type="ECO:0000313" key="1">
    <source>
        <dbReference type="EMBL" id="UPK90985.1"/>
    </source>
</evidence>
<dbReference type="EMBL" id="CP090031">
    <property type="protein sequence ID" value="UPK90985.1"/>
    <property type="molecule type" value="Genomic_DNA"/>
</dbReference>